<evidence type="ECO:0000313" key="1">
    <source>
        <dbReference type="EMBL" id="QHT09653.1"/>
    </source>
</evidence>
<organism evidence="1">
    <name type="scientific">viral metagenome</name>
    <dbReference type="NCBI Taxonomy" id="1070528"/>
    <lineage>
        <taxon>unclassified sequences</taxon>
        <taxon>metagenomes</taxon>
        <taxon>organismal metagenomes</taxon>
    </lineage>
</organism>
<dbReference type="Gene3D" id="3.40.50.300">
    <property type="entry name" value="P-loop containing nucleotide triphosphate hydrolases"/>
    <property type="match status" value="1"/>
</dbReference>
<name>A0A6C0CZJ0_9ZZZZ</name>
<accession>A0A6C0CZJ0</accession>
<dbReference type="InterPro" id="IPR027417">
    <property type="entry name" value="P-loop_NTPase"/>
</dbReference>
<proteinExistence type="predicted"/>
<sequence length="224" mass="25726">MSFISASHLHEVSNLDNIKRLTRLQIYHMNVTYDEVKKVLIYNRKLVPGNGDTLYGLEVCKSLDLSSEFLLMVNQIRQQYLGMHNNIVNQKTSKYSADVYIDICEICKKNTEEVHHIKEQSTADNNGFIENYHKNRKFNLLNVCSDCHNNIHSGNIKVNGYKKTSDGIILDVVNNPKSTSIDINDIVITLKRQGLSTASIIKKIKECHNMDITIYRVLKILKNK</sequence>
<reference evidence="1" key="1">
    <citation type="journal article" date="2020" name="Nature">
        <title>Giant virus diversity and host interactions through global metagenomics.</title>
        <authorList>
            <person name="Schulz F."/>
            <person name="Roux S."/>
            <person name="Paez-Espino D."/>
            <person name="Jungbluth S."/>
            <person name="Walsh D.A."/>
            <person name="Denef V.J."/>
            <person name="McMahon K.D."/>
            <person name="Konstantinidis K.T."/>
            <person name="Eloe-Fadrosh E.A."/>
            <person name="Kyrpides N.C."/>
            <person name="Woyke T."/>
        </authorList>
    </citation>
    <scope>NUCLEOTIDE SEQUENCE</scope>
    <source>
        <strain evidence="1">GVMAG-M-3300023174-102</strain>
    </source>
</reference>
<evidence type="ECO:0008006" key="2">
    <source>
        <dbReference type="Google" id="ProtNLM"/>
    </source>
</evidence>
<dbReference type="AlphaFoldDB" id="A0A6C0CZJ0"/>
<dbReference type="EMBL" id="MN739514">
    <property type="protein sequence ID" value="QHT09653.1"/>
    <property type="molecule type" value="Genomic_DNA"/>
</dbReference>
<dbReference type="InterPro" id="IPR013389">
    <property type="entry name" value="CRISPR-assoc_prot_Cas8b"/>
</dbReference>
<protein>
    <recommendedName>
        <fullName evidence="2">HNH domain-containing protein</fullName>
    </recommendedName>
</protein>
<dbReference type="Pfam" id="PF09484">
    <property type="entry name" value="Cas_TM1802"/>
    <property type="match status" value="1"/>
</dbReference>